<dbReference type="RefSeq" id="WP_013762910.1">
    <property type="nucleotide sequence ID" value="NC_015510.1"/>
</dbReference>
<name>F4KY83_HALH1</name>
<keyword evidence="3" id="KW-1185">Reference proteome</keyword>
<dbReference type="Proteomes" id="UP000008461">
    <property type="component" value="Chromosome"/>
</dbReference>
<reference key="2">
    <citation type="submission" date="2011-04" db="EMBL/GenBank/DDBJ databases">
        <title>Complete sequence of chromosome of Haliscomenobacter hydrossis DSM 1100.</title>
        <authorList>
            <consortium name="US DOE Joint Genome Institute (JGI-PGF)"/>
            <person name="Lucas S."/>
            <person name="Han J."/>
            <person name="Lapidus A."/>
            <person name="Bruce D."/>
            <person name="Goodwin L."/>
            <person name="Pitluck S."/>
            <person name="Peters L."/>
            <person name="Kyrpides N."/>
            <person name="Mavromatis K."/>
            <person name="Ivanova N."/>
            <person name="Ovchinnikova G."/>
            <person name="Pagani I."/>
            <person name="Daligault H."/>
            <person name="Detter J.C."/>
            <person name="Han C."/>
            <person name="Land M."/>
            <person name="Hauser L."/>
            <person name="Markowitz V."/>
            <person name="Cheng J.-F."/>
            <person name="Hugenholtz P."/>
            <person name="Woyke T."/>
            <person name="Wu D."/>
            <person name="Verbarg S."/>
            <person name="Frueling A."/>
            <person name="Brambilla E."/>
            <person name="Klenk H.-P."/>
            <person name="Eisen J.A."/>
        </authorList>
    </citation>
    <scope>NUCLEOTIDE SEQUENCE</scope>
    <source>
        <strain>DSM 1100</strain>
    </source>
</reference>
<dbReference type="EMBL" id="CP002691">
    <property type="protein sequence ID" value="AEE48346.1"/>
    <property type="molecule type" value="Genomic_DNA"/>
</dbReference>
<dbReference type="eggNOG" id="COG4313">
    <property type="taxonomic scope" value="Bacteria"/>
</dbReference>
<feature type="chain" id="PRO_5003312288" description="Transporter" evidence="1">
    <location>
        <begin position="22"/>
        <end position="304"/>
    </location>
</feature>
<evidence type="ECO:0000313" key="3">
    <source>
        <dbReference type="Proteomes" id="UP000008461"/>
    </source>
</evidence>
<organism evidence="2 3">
    <name type="scientific">Haliscomenobacter hydrossis (strain ATCC 27775 / DSM 1100 / LMG 10767 / O)</name>
    <dbReference type="NCBI Taxonomy" id="760192"/>
    <lineage>
        <taxon>Bacteria</taxon>
        <taxon>Pseudomonadati</taxon>
        <taxon>Bacteroidota</taxon>
        <taxon>Saprospiria</taxon>
        <taxon>Saprospirales</taxon>
        <taxon>Haliscomenobacteraceae</taxon>
        <taxon>Haliscomenobacter</taxon>
    </lineage>
</organism>
<dbReference type="KEGG" id="hhy:Halhy_0435"/>
<dbReference type="AlphaFoldDB" id="F4KY83"/>
<keyword evidence="1" id="KW-0732">Signal</keyword>
<evidence type="ECO:0008006" key="4">
    <source>
        <dbReference type="Google" id="ProtNLM"/>
    </source>
</evidence>
<sequence>MPKITWILSLVFSLSFSYVSACDVCGCSAGGYYLGIMPQQNNNFVGLRYRNSIYDGHGGLVPYGAHDIFQSTELFTRYYLHPRVQLLGFVPFSFNHRMQTDREMKVQGLGDVLFLANYQVWSTMRGNNLEGWRHSFFVGGGLKLPTGQFQFSDMDATQVNNANFQLGTGSLDYLLSSNYTLRWKGWGLNLESSIKLNGKNEDDYRFGTRLSGNGNLFLIRQLSEKLGLMPYAGVYVEKSATDWQHAAEVESTGGSLLAANTGLDVYLNNRWSLGLKYQLPLYQNLGGGHLDAKRRFMAQLLILW</sequence>
<accession>F4KY83</accession>
<dbReference type="OrthoDB" id="1405967at2"/>
<feature type="signal peptide" evidence="1">
    <location>
        <begin position="1"/>
        <end position="21"/>
    </location>
</feature>
<proteinExistence type="predicted"/>
<evidence type="ECO:0000256" key="1">
    <source>
        <dbReference type="SAM" id="SignalP"/>
    </source>
</evidence>
<reference evidence="2 3" key="1">
    <citation type="journal article" date="2011" name="Stand. Genomic Sci.">
        <title>Complete genome sequence of Haliscomenobacter hydrossis type strain (O).</title>
        <authorList>
            <consortium name="US DOE Joint Genome Institute (JGI-PGF)"/>
            <person name="Daligault H."/>
            <person name="Lapidus A."/>
            <person name="Zeytun A."/>
            <person name="Nolan M."/>
            <person name="Lucas S."/>
            <person name="Del Rio T.G."/>
            <person name="Tice H."/>
            <person name="Cheng J.F."/>
            <person name="Tapia R."/>
            <person name="Han C."/>
            <person name="Goodwin L."/>
            <person name="Pitluck S."/>
            <person name="Liolios K."/>
            <person name="Pagani I."/>
            <person name="Ivanova N."/>
            <person name="Huntemann M."/>
            <person name="Mavromatis K."/>
            <person name="Mikhailova N."/>
            <person name="Pati A."/>
            <person name="Chen A."/>
            <person name="Palaniappan K."/>
            <person name="Land M."/>
            <person name="Hauser L."/>
            <person name="Brambilla E.M."/>
            <person name="Rohde M."/>
            <person name="Verbarg S."/>
            <person name="Goker M."/>
            <person name="Bristow J."/>
            <person name="Eisen J.A."/>
            <person name="Markowitz V."/>
            <person name="Hugenholtz P."/>
            <person name="Kyrpides N.C."/>
            <person name="Klenk H.P."/>
            <person name="Woyke T."/>
        </authorList>
    </citation>
    <scope>NUCLEOTIDE SEQUENCE [LARGE SCALE GENOMIC DNA]</scope>
    <source>
        <strain evidence="3">ATCC 27775 / DSM 1100 / LMG 10767 / O</strain>
    </source>
</reference>
<evidence type="ECO:0000313" key="2">
    <source>
        <dbReference type="EMBL" id="AEE48346.1"/>
    </source>
</evidence>
<dbReference type="HOGENOM" id="CLU_070589_0_0_10"/>
<dbReference type="STRING" id="760192.Halhy_0435"/>
<gene>
    <name evidence="2" type="ordered locus">Halhy_0435</name>
</gene>
<protein>
    <recommendedName>
        <fullName evidence="4">Transporter</fullName>
    </recommendedName>
</protein>